<dbReference type="SMART" id="SM00091">
    <property type="entry name" value="PAS"/>
    <property type="match status" value="2"/>
</dbReference>
<dbReference type="InterPro" id="IPR011006">
    <property type="entry name" value="CheY-like_superfamily"/>
</dbReference>
<dbReference type="InterPro" id="IPR003661">
    <property type="entry name" value="HisK_dim/P_dom"/>
</dbReference>
<dbReference type="Gene3D" id="3.30.565.10">
    <property type="entry name" value="Histidine kinase-like ATPase, C-terminal domain"/>
    <property type="match status" value="1"/>
</dbReference>
<dbReference type="SUPFAM" id="SSF55874">
    <property type="entry name" value="ATPase domain of HSP90 chaperone/DNA topoisomerase II/histidine kinase"/>
    <property type="match status" value="1"/>
</dbReference>
<dbReference type="SUPFAM" id="SSF52172">
    <property type="entry name" value="CheY-like"/>
    <property type="match status" value="1"/>
</dbReference>
<evidence type="ECO:0000256" key="9">
    <source>
        <dbReference type="PROSITE-ProRule" id="PRU00169"/>
    </source>
</evidence>
<keyword evidence="5" id="KW-0547">Nucleotide-binding</keyword>
<keyword evidence="6 14" id="KW-0418">Kinase</keyword>
<dbReference type="InterPro" id="IPR003594">
    <property type="entry name" value="HATPase_dom"/>
</dbReference>
<dbReference type="SMART" id="SM00448">
    <property type="entry name" value="REC"/>
    <property type="match status" value="1"/>
</dbReference>
<feature type="domain" description="Response regulatory" evidence="11">
    <location>
        <begin position="531"/>
        <end position="647"/>
    </location>
</feature>
<dbReference type="Pfam" id="PF00072">
    <property type="entry name" value="Response_reg"/>
    <property type="match status" value="1"/>
</dbReference>
<accession>A0A840RX20</accession>
<dbReference type="InterPro" id="IPR013656">
    <property type="entry name" value="PAS_4"/>
</dbReference>
<feature type="domain" description="Histidine kinase" evidence="10">
    <location>
        <begin position="290"/>
        <end position="507"/>
    </location>
</feature>
<dbReference type="InterPro" id="IPR001789">
    <property type="entry name" value="Sig_transdc_resp-reg_receiver"/>
</dbReference>
<evidence type="ECO:0000256" key="3">
    <source>
        <dbReference type="ARBA" id="ARBA00022553"/>
    </source>
</evidence>
<evidence type="ECO:0000313" key="15">
    <source>
        <dbReference type="Proteomes" id="UP000554837"/>
    </source>
</evidence>
<evidence type="ECO:0000259" key="13">
    <source>
        <dbReference type="PROSITE" id="PS50113"/>
    </source>
</evidence>
<protein>
    <recommendedName>
        <fullName evidence="2">histidine kinase</fullName>
        <ecNumber evidence="2">2.7.13.3</ecNumber>
    </recommendedName>
</protein>
<dbReference type="InterPro" id="IPR036890">
    <property type="entry name" value="HATPase_C_sf"/>
</dbReference>
<feature type="domain" description="PAS" evidence="12">
    <location>
        <begin position="142"/>
        <end position="195"/>
    </location>
</feature>
<dbReference type="SMART" id="SM00387">
    <property type="entry name" value="HATPase_c"/>
    <property type="match status" value="1"/>
</dbReference>
<evidence type="ECO:0000259" key="10">
    <source>
        <dbReference type="PROSITE" id="PS50109"/>
    </source>
</evidence>
<evidence type="ECO:0000259" key="12">
    <source>
        <dbReference type="PROSITE" id="PS50112"/>
    </source>
</evidence>
<name>A0A840RX20_9BURK</name>
<dbReference type="SUPFAM" id="SSF47384">
    <property type="entry name" value="Homodimeric domain of signal transducing histidine kinase"/>
    <property type="match status" value="1"/>
</dbReference>
<reference evidence="14 15" key="1">
    <citation type="submission" date="2020-08" db="EMBL/GenBank/DDBJ databases">
        <title>Genomic Encyclopedia of Type Strains, Phase IV (KMG-IV): sequencing the most valuable type-strain genomes for metagenomic binning, comparative biology and taxonomic classification.</title>
        <authorList>
            <person name="Goeker M."/>
        </authorList>
    </citation>
    <scope>NUCLEOTIDE SEQUENCE [LARGE SCALE GENOMIC DNA]</scope>
    <source>
        <strain evidence="14 15">DSM 23958</strain>
    </source>
</reference>
<dbReference type="PANTHER" id="PTHR43065:SF46">
    <property type="entry name" value="C4-DICARBOXYLATE TRANSPORT SENSOR PROTEIN DCTB"/>
    <property type="match status" value="1"/>
</dbReference>
<dbReference type="PANTHER" id="PTHR43065">
    <property type="entry name" value="SENSOR HISTIDINE KINASE"/>
    <property type="match status" value="1"/>
</dbReference>
<dbReference type="EC" id="2.7.13.3" evidence="2"/>
<dbReference type="Proteomes" id="UP000554837">
    <property type="component" value="Unassembled WGS sequence"/>
</dbReference>
<evidence type="ECO:0000256" key="6">
    <source>
        <dbReference type="ARBA" id="ARBA00022777"/>
    </source>
</evidence>
<dbReference type="Gene3D" id="3.40.50.2300">
    <property type="match status" value="1"/>
</dbReference>
<dbReference type="PRINTS" id="PR00344">
    <property type="entry name" value="BCTRLSENSOR"/>
</dbReference>
<sequence length="652" mass="70869">MNLPAELTPLLAGLLDQVPLRVAVVDGAMRYRYVNQTALDFLQRRAEDLLGRTVSEARGAEIGALYAPLVERALAGEVLQHSAWVDYPHHGRRFVEDQIQALPAAPGTPREDRLIVAYSRDSTAMRLQAEQADERLAALQRAERLKSAIVDNALAALVTSDAQGRIVEFNPAAEAMFGRSRAQALGATVAEVMIPPRLRGAHEDGMARMSRGEAPRVMGQRLDLPAQRADGSEFPIEMVLWRTDVGTQSYFTASIIDMSERVKAQQLIQRQREALRQSEKLSAMGSLLAGVAHELNNPLAIVMGRASLLEEKTAGSDLALEAARIREAAERCGRIVRTFLNMARSKPMQRAPVALNELVHAAVDLLQYGLRSHGIELSLDLHPALPLALADGDQLGQIVLNLMVNAQQALATVEGPRRLRLSTGVESRRSEREPRVWLRVQDSGPGVPEALRGQIFEPFFTTKPEGLGTGLGLAVSRSLARDHGGDLQLENPAEGGACLRLSLPISGVQSEADATETRPAPLPPEDPARARLLVVDDEPEIVDLLRALLERAGYEVSSAESGAVALELLEMARFDAVISDLRMPDLDGAGLWRALQARWPTLTRRLLFVTGDTLSPGARSFLDETGCPHLDKPFGKAELLSAVEALLGPSQE</sequence>
<dbReference type="OrthoDB" id="224978at2"/>
<dbReference type="Pfam" id="PF02518">
    <property type="entry name" value="HATPase_c"/>
    <property type="match status" value="1"/>
</dbReference>
<proteinExistence type="predicted"/>
<evidence type="ECO:0000256" key="5">
    <source>
        <dbReference type="ARBA" id="ARBA00022741"/>
    </source>
</evidence>
<dbReference type="EMBL" id="JACHHO010000001">
    <property type="protein sequence ID" value="MBB5203257.1"/>
    <property type="molecule type" value="Genomic_DNA"/>
</dbReference>
<dbReference type="InterPro" id="IPR004358">
    <property type="entry name" value="Sig_transdc_His_kin-like_C"/>
</dbReference>
<dbReference type="AlphaFoldDB" id="A0A840RX20"/>
<dbReference type="SUPFAM" id="SSF55785">
    <property type="entry name" value="PYP-like sensor domain (PAS domain)"/>
    <property type="match status" value="2"/>
</dbReference>
<dbReference type="NCBIfam" id="TIGR00229">
    <property type="entry name" value="sensory_box"/>
    <property type="match status" value="1"/>
</dbReference>
<dbReference type="GO" id="GO:0005524">
    <property type="term" value="F:ATP binding"/>
    <property type="evidence" value="ECO:0007669"/>
    <property type="project" value="UniProtKB-KW"/>
</dbReference>
<evidence type="ECO:0000256" key="4">
    <source>
        <dbReference type="ARBA" id="ARBA00022679"/>
    </source>
</evidence>
<dbReference type="PROSITE" id="PS50109">
    <property type="entry name" value="HIS_KIN"/>
    <property type="match status" value="1"/>
</dbReference>
<evidence type="ECO:0000259" key="11">
    <source>
        <dbReference type="PROSITE" id="PS50110"/>
    </source>
</evidence>
<evidence type="ECO:0000256" key="8">
    <source>
        <dbReference type="ARBA" id="ARBA00023012"/>
    </source>
</evidence>
<dbReference type="PROSITE" id="PS50112">
    <property type="entry name" value="PAS"/>
    <property type="match status" value="1"/>
</dbReference>
<dbReference type="PROSITE" id="PS50110">
    <property type="entry name" value="RESPONSE_REGULATORY"/>
    <property type="match status" value="1"/>
</dbReference>
<dbReference type="GO" id="GO:0006355">
    <property type="term" value="P:regulation of DNA-templated transcription"/>
    <property type="evidence" value="ECO:0007669"/>
    <property type="project" value="InterPro"/>
</dbReference>
<dbReference type="Pfam" id="PF08448">
    <property type="entry name" value="PAS_4"/>
    <property type="match status" value="1"/>
</dbReference>
<dbReference type="RefSeq" id="WP_138857675.1">
    <property type="nucleotide sequence ID" value="NZ_CP040709.1"/>
</dbReference>
<dbReference type="GO" id="GO:0000155">
    <property type="term" value="F:phosphorelay sensor kinase activity"/>
    <property type="evidence" value="ECO:0007669"/>
    <property type="project" value="InterPro"/>
</dbReference>
<feature type="domain" description="PAC" evidence="13">
    <location>
        <begin position="220"/>
        <end position="270"/>
    </location>
</feature>
<evidence type="ECO:0000256" key="7">
    <source>
        <dbReference type="ARBA" id="ARBA00022840"/>
    </source>
</evidence>
<dbReference type="Gene3D" id="1.10.287.130">
    <property type="match status" value="1"/>
</dbReference>
<dbReference type="CDD" id="cd00082">
    <property type="entry name" value="HisKA"/>
    <property type="match status" value="1"/>
</dbReference>
<dbReference type="InterPro" id="IPR000014">
    <property type="entry name" value="PAS"/>
</dbReference>
<feature type="modified residue" description="4-aspartylphosphate" evidence="9">
    <location>
        <position position="580"/>
    </location>
</feature>
<dbReference type="InterPro" id="IPR036097">
    <property type="entry name" value="HisK_dim/P_sf"/>
</dbReference>
<dbReference type="InterPro" id="IPR035965">
    <property type="entry name" value="PAS-like_dom_sf"/>
</dbReference>
<comment type="catalytic activity">
    <reaction evidence="1">
        <text>ATP + protein L-histidine = ADP + protein N-phospho-L-histidine.</text>
        <dbReference type="EC" id="2.7.13.3"/>
    </reaction>
</comment>
<dbReference type="InterPro" id="IPR000700">
    <property type="entry name" value="PAS-assoc_C"/>
</dbReference>
<keyword evidence="3 9" id="KW-0597">Phosphoprotein</keyword>
<keyword evidence="8" id="KW-0902">Two-component regulatory system</keyword>
<gene>
    <name evidence="14" type="ORF">HNQ51_000550</name>
</gene>
<dbReference type="PROSITE" id="PS50113">
    <property type="entry name" value="PAC"/>
    <property type="match status" value="1"/>
</dbReference>
<evidence type="ECO:0000313" key="14">
    <source>
        <dbReference type="EMBL" id="MBB5203257.1"/>
    </source>
</evidence>
<dbReference type="Pfam" id="PF00512">
    <property type="entry name" value="HisKA"/>
    <property type="match status" value="1"/>
</dbReference>
<dbReference type="InterPro" id="IPR013767">
    <property type="entry name" value="PAS_fold"/>
</dbReference>
<dbReference type="InterPro" id="IPR005467">
    <property type="entry name" value="His_kinase_dom"/>
</dbReference>
<dbReference type="Gene3D" id="3.30.450.20">
    <property type="entry name" value="PAS domain"/>
    <property type="match status" value="2"/>
</dbReference>
<dbReference type="SMART" id="SM00388">
    <property type="entry name" value="HisKA"/>
    <property type="match status" value="1"/>
</dbReference>
<comment type="caution">
    <text evidence="14">The sequence shown here is derived from an EMBL/GenBank/DDBJ whole genome shotgun (WGS) entry which is preliminary data.</text>
</comment>
<keyword evidence="7" id="KW-0067">ATP-binding</keyword>
<dbReference type="Pfam" id="PF00989">
    <property type="entry name" value="PAS"/>
    <property type="match status" value="1"/>
</dbReference>
<organism evidence="14 15">
    <name type="scientific">Inhella inkyongensis</name>
    <dbReference type="NCBI Taxonomy" id="392593"/>
    <lineage>
        <taxon>Bacteria</taxon>
        <taxon>Pseudomonadati</taxon>
        <taxon>Pseudomonadota</taxon>
        <taxon>Betaproteobacteria</taxon>
        <taxon>Burkholderiales</taxon>
        <taxon>Sphaerotilaceae</taxon>
        <taxon>Inhella</taxon>
    </lineage>
</organism>
<dbReference type="CDD" id="cd00130">
    <property type="entry name" value="PAS"/>
    <property type="match status" value="1"/>
</dbReference>
<keyword evidence="4 14" id="KW-0808">Transferase</keyword>
<evidence type="ECO:0000256" key="1">
    <source>
        <dbReference type="ARBA" id="ARBA00000085"/>
    </source>
</evidence>
<keyword evidence="15" id="KW-1185">Reference proteome</keyword>
<evidence type="ECO:0000256" key="2">
    <source>
        <dbReference type="ARBA" id="ARBA00012438"/>
    </source>
</evidence>